<accession>A0ACB9EFQ1</accession>
<evidence type="ECO:0000313" key="1">
    <source>
        <dbReference type="EMBL" id="KAI3757650.1"/>
    </source>
</evidence>
<dbReference type="Proteomes" id="UP001055879">
    <property type="component" value="Linkage Group LG02"/>
</dbReference>
<reference evidence="2" key="1">
    <citation type="journal article" date="2022" name="Mol. Ecol. Resour.">
        <title>The genomes of chicory, endive, great burdock and yacon provide insights into Asteraceae palaeo-polyploidization history and plant inulin production.</title>
        <authorList>
            <person name="Fan W."/>
            <person name="Wang S."/>
            <person name="Wang H."/>
            <person name="Wang A."/>
            <person name="Jiang F."/>
            <person name="Liu H."/>
            <person name="Zhao H."/>
            <person name="Xu D."/>
            <person name="Zhang Y."/>
        </authorList>
    </citation>
    <scope>NUCLEOTIDE SEQUENCE [LARGE SCALE GENOMIC DNA]</scope>
    <source>
        <strain evidence="2">cv. Niubang</strain>
    </source>
</reference>
<keyword evidence="2" id="KW-1185">Reference proteome</keyword>
<comment type="caution">
    <text evidence="1">The sequence shown here is derived from an EMBL/GenBank/DDBJ whole genome shotgun (WGS) entry which is preliminary data.</text>
</comment>
<name>A0ACB9EFQ1_ARCLA</name>
<protein>
    <submittedName>
        <fullName evidence="1">Uncharacterized protein</fullName>
    </submittedName>
</protein>
<sequence length="455" mass="51496">MDDKAERNSGKKKTVSACDVEALKKCLEEHKGDYIKCQSQIEAFKSSCSLKKPSDSHPADSSYKDFIGTEGVFKFIFYAPEVYMTPDESSMVVSERQKHIFIKLGVLLVYKIIALVKAIGFRSLENLPKYCQPFSSFIMPASRTSVQLPVFDVSKSITPSSISSLSLACKEWGFFHIINHGISKDLYTKLRFLSYQLFSLPYELKLKAGPTSNTKTYTPHFIASPFFESLCVSGPDFRASAQSSVEALLNKPNSEFCEVLREYGGKMRSLSKKITEILLMCLGEDFEREFKSEFSKCEGYVRINNYSPPESRMMGKDVEGLGMHTDMSCLTIVYQDDVGGLQVRSKDGKWLDIDPCEETLVVNIGDLLHAWSNGKLRSSEHRVILKESTNRFSLAFFWCFEDNKVIFAPDEVVGDELRSYKPFLCSDYLRFRENSERGKFEKVGFTVKDFAGIGG</sequence>
<reference evidence="1 2" key="2">
    <citation type="journal article" date="2022" name="Mol. Ecol. Resour.">
        <title>The genomes of chicory, endive, great burdock and yacon provide insights into Asteraceae paleo-polyploidization history and plant inulin production.</title>
        <authorList>
            <person name="Fan W."/>
            <person name="Wang S."/>
            <person name="Wang H."/>
            <person name="Wang A."/>
            <person name="Jiang F."/>
            <person name="Liu H."/>
            <person name="Zhao H."/>
            <person name="Xu D."/>
            <person name="Zhang Y."/>
        </authorList>
    </citation>
    <scope>NUCLEOTIDE SEQUENCE [LARGE SCALE GENOMIC DNA]</scope>
    <source>
        <strain evidence="2">cv. Niubang</strain>
    </source>
</reference>
<organism evidence="1 2">
    <name type="scientific">Arctium lappa</name>
    <name type="common">Greater burdock</name>
    <name type="synonym">Lappa major</name>
    <dbReference type="NCBI Taxonomy" id="4217"/>
    <lineage>
        <taxon>Eukaryota</taxon>
        <taxon>Viridiplantae</taxon>
        <taxon>Streptophyta</taxon>
        <taxon>Embryophyta</taxon>
        <taxon>Tracheophyta</taxon>
        <taxon>Spermatophyta</taxon>
        <taxon>Magnoliopsida</taxon>
        <taxon>eudicotyledons</taxon>
        <taxon>Gunneridae</taxon>
        <taxon>Pentapetalae</taxon>
        <taxon>asterids</taxon>
        <taxon>campanulids</taxon>
        <taxon>Asterales</taxon>
        <taxon>Asteraceae</taxon>
        <taxon>Carduoideae</taxon>
        <taxon>Cardueae</taxon>
        <taxon>Arctiinae</taxon>
        <taxon>Arctium</taxon>
    </lineage>
</organism>
<proteinExistence type="predicted"/>
<evidence type="ECO:0000313" key="2">
    <source>
        <dbReference type="Proteomes" id="UP001055879"/>
    </source>
</evidence>
<dbReference type="EMBL" id="CM042048">
    <property type="protein sequence ID" value="KAI3757650.1"/>
    <property type="molecule type" value="Genomic_DNA"/>
</dbReference>
<gene>
    <name evidence="1" type="ORF">L6452_05193</name>
</gene>